<dbReference type="PROSITE" id="PS50109">
    <property type="entry name" value="HIS_KIN"/>
    <property type="match status" value="1"/>
</dbReference>
<dbReference type="KEGG" id="aiq:Azoinq_02905"/>
<dbReference type="InterPro" id="IPR003660">
    <property type="entry name" value="HAMP_dom"/>
</dbReference>
<keyword evidence="10 13" id="KW-1133">Transmembrane helix</keyword>
<dbReference type="RefSeq" id="WP_216126499.1">
    <property type="nucleotide sequence ID" value="NZ_CP064782.1"/>
</dbReference>
<dbReference type="SMART" id="SM00388">
    <property type="entry name" value="HisKA"/>
    <property type="match status" value="1"/>
</dbReference>
<dbReference type="PANTHER" id="PTHR45436:SF14">
    <property type="entry name" value="SENSOR PROTEIN QSEC"/>
    <property type="match status" value="1"/>
</dbReference>
<proteinExistence type="predicted"/>
<dbReference type="PROSITE" id="PS50885">
    <property type="entry name" value="HAMP"/>
    <property type="match status" value="1"/>
</dbReference>
<dbReference type="InterPro" id="IPR003594">
    <property type="entry name" value="HATPase_dom"/>
</dbReference>
<keyword evidence="4" id="KW-0597">Phosphoprotein</keyword>
<feature type="domain" description="HAMP" evidence="15">
    <location>
        <begin position="207"/>
        <end position="259"/>
    </location>
</feature>
<feature type="compositionally biased region" description="Low complexity" evidence="12">
    <location>
        <begin position="13"/>
        <end position="26"/>
    </location>
</feature>
<dbReference type="InterPro" id="IPR005467">
    <property type="entry name" value="His_kinase_dom"/>
</dbReference>
<dbReference type="Pfam" id="PF02518">
    <property type="entry name" value="HATPase_c"/>
    <property type="match status" value="1"/>
</dbReference>
<dbReference type="SMART" id="SM00387">
    <property type="entry name" value="HATPase_c"/>
    <property type="match status" value="1"/>
</dbReference>
<protein>
    <recommendedName>
        <fullName evidence="3">histidine kinase</fullName>
        <ecNumber evidence="3">2.7.13.3</ecNumber>
    </recommendedName>
</protein>
<dbReference type="GO" id="GO:0005524">
    <property type="term" value="F:ATP binding"/>
    <property type="evidence" value="ECO:0007669"/>
    <property type="project" value="UniProtKB-KW"/>
</dbReference>
<keyword evidence="5" id="KW-0808">Transferase</keyword>
<evidence type="ECO:0000256" key="8">
    <source>
        <dbReference type="ARBA" id="ARBA00022777"/>
    </source>
</evidence>
<evidence type="ECO:0000256" key="12">
    <source>
        <dbReference type="SAM" id="MobiDB-lite"/>
    </source>
</evidence>
<dbReference type="PANTHER" id="PTHR45436">
    <property type="entry name" value="SENSOR HISTIDINE KINASE YKOH"/>
    <property type="match status" value="1"/>
</dbReference>
<dbReference type="GO" id="GO:0000155">
    <property type="term" value="F:phosphorelay sensor kinase activity"/>
    <property type="evidence" value="ECO:0007669"/>
    <property type="project" value="InterPro"/>
</dbReference>
<feature type="region of interest" description="Disordered" evidence="12">
    <location>
        <begin position="1"/>
        <end position="30"/>
    </location>
</feature>
<dbReference type="FunFam" id="1.10.287.130:FF:000001">
    <property type="entry name" value="Two-component sensor histidine kinase"/>
    <property type="match status" value="1"/>
</dbReference>
<evidence type="ECO:0000256" key="5">
    <source>
        <dbReference type="ARBA" id="ARBA00022679"/>
    </source>
</evidence>
<evidence type="ECO:0000256" key="9">
    <source>
        <dbReference type="ARBA" id="ARBA00022840"/>
    </source>
</evidence>
<reference evidence="16" key="1">
    <citation type="submission" date="2020-11" db="EMBL/GenBank/DDBJ databases">
        <title>Azospira inquinata sp. nov.</title>
        <authorList>
            <person name="Moe W.M."/>
            <person name="Mikes M.C."/>
        </authorList>
    </citation>
    <scope>NUCLEOTIDE SEQUENCE</scope>
    <source>
        <strain evidence="16">Azo-3</strain>
    </source>
</reference>
<dbReference type="InterPro" id="IPR013727">
    <property type="entry name" value="2CSK_N"/>
</dbReference>
<dbReference type="InterPro" id="IPR003661">
    <property type="entry name" value="HisK_dim/P_dom"/>
</dbReference>
<evidence type="ECO:0000259" key="15">
    <source>
        <dbReference type="PROSITE" id="PS50885"/>
    </source>
</evidence>
<dbReference type="EMBL" id="CP064782">
    <property type="protein sequence ID" value="QWT49578.1"/>
    <property type="molecule type" value="Genomic_DNA"/>
</dbReference>
<feature type="transmembrane region" description="Helical" evidence="13">
    <location>
        <begin position="42"/>
        <end position="63"/>
    </location>
</feature>
<comment type="subcellular location">
    <subcellularLocation>
        <location evidence="2">Membrane</location>
        <topology evidence="2">Multi-pass membrane protein</topology>
    </subcellularLocation>
</comment>
<evidence type="ECO:0000256" key="4">
    <source>
        <dbReference type="ARBA" id="ARBA00022553"/>
    </source>
</evidence>
<dbReference type="AlphaFoldDB" id="A0A975XV83"/>
<name>A0A975XV83_9RHOO</name>
<evidence type="ECO:0000256" key="11">
    <source>
        <dbReference type="ARBA" id="ARBA00023012"/>
    </source>
</evidence>
<evidence type="ECO:0000313" key="17">
    <source>
        <dbReference type="Proteomes" id="UP000683428"/>
    </source>
</evidence>
<keyword evidence="17" id="KW-1185">Reference proteome</keyword>
<evidence type="ECO:0000259" key="14">
    <source>
        <dbReference type="PROSITE" id="PS50109"/>
    </source>
</evidence>
<dbReference type="Pfam" id="PF00512">
    <property type="entry name" value="HisKA"/>
    <property type="match status" value="1"/>
</dbReference>
<sequence length="492" mass="52730">MTLPPSTPGEIRAPALPTAPLPANAPSQPPGNEYRYSLRRRLLGVLISTLALLWLATLGAAFLRAHAVADDIFDAHLEQTAHMLLAAPFVGAAVLPPVPASHLPPANDAILFQVWETRPGQPPHLLFHAAGANNGPLTRQDGFSETQWRGDRWRFYSERSPDGRRQVQVAQSHDIRFALAQDAAIRLLLPLLAGLPLLALAAWIAVSRSLAPLGRIATHLEQRRPEATEPVARDALPDEVAPLVTALDRLFARIGRVLENERQFTANAAHELRTPLASLKTQAQVALRAPREDTRERALHQVLEGADRLGRLVDQLLTLARLDPTLRECPGQPVDLLPIAREVLAQQAPAALERGVNLALEAPPAGTMTVLGNPDLLAILLRNLVDNGVRYSAADTQEEGSQVRVCLEGSPAGPLLRVSDSGPGIPADQREAALGRFTRLAPERAEGSGLGLSIVARIATLHGAHLTLSDGQNGRGLTVTVRFPSGTPVGPA</sequence>
<evidence type="ECO:0000256" key="2">
    <source>
        <dbReference type="ARBA" id="ARBA00004141"/>
    </source>
</evidence>
<dbReference type="CDD" id="cd00082">
    <property type="entry name" value="HisKA"/>
    <property type="match status" value="1"/>
</dbReference>
<keyword evidence="8 16" id="KW-0418">Kinase</keyword>
<keyword evidence="13" id="KW-0472">Membrane</keyword>
<gene>
    <name evidence="16" type="ORF">Azoinq_02905</name>
</gene>
<comment type="catalytic activity">
    <reaction evidence="1">
        <text>ATP + protein L-histidine = ADP + protein N-phospho-L-histidine.</text>
        <dbReference type="EC" id="2.7.13.3"/>
    </reaction>
</comment>
<keyword evidence="7" id="KW-0547">Nucleotide-binding</keyword>
<accession>A0A975XV83</accession>
<evidence type="ECO:0000256" key="3">
    <source>
        <dbReference type="ARBA" id="ARBA00012438"/>
    </source>
</evidence>
<evidence type="ECO:0000256" key="6">
    <source>
        <dbReference type="ARBA" id="ARBA00022692"/>
    </source>
</evidence>
<evidence type="ECO:0000256" key="1">
    <source>
        <dbReference type="ARBA" id="ARBA00000085"/>
    </source>
</evidence>
<evidence type="ECO:0000256" key="13">
    <source>
        <dbReference type="SAM" id="Phobius"/>
    </source>
</evidence>
<organism evidence="16 17">
    <name type="scientific">Azospira inquinata</name>
    <dbReference type="NCBI Taxonomy" id="2785627"/>
    <lineage>
        <taxon>Bacteria</taxon>
        <taxon>Pseudomonadati</taxon>
        <taxon>Pseudomonadota</taxon>
        <taxon>Betaproteobacteria</taxon>
        <taxon>Rhodocyclales</taxon>
        <taxon>Rhodocyclaceae</taxon>
        <taxon>Azospira</taxon>
    </lineage>
</organism>
<keyword evidence="11" id="KW-0902">Two-component regulatory system</keyword>
<evidence type="ECO:0000256" key="7">
    <source>
        <dbReference type="ARBA" id="ARBA00022741"/>
    </source>
</evidence>
<evidence type="ECO:0000256" key="10">
    <source>
        <dbReference type="ARBA" id="ARBA00022989"/>
    </source>
</evidence>
<keyword evidence="9" id="KW-0067">ATP-binding</keyword>
<dbReference type="InterPro" id="IPR050428">
    <property type="entry name" value="TCS_sensor_his_kinase"/>
</dbReference>
<dbReference type="Pfam" id="PF08521">
    <property type="entry name" value="2CSK_N"/>
    <property type="match status" value="1"/>
</dbReference>
<keyword evidence="6 13" id="KW-0812">Transmembrane</keyword>
<dbReference type="EC" id="2.7.13.3" evidence="3"/>
<dbReference type="Proteomes" id="UP000683428">
    <property type="component" value="Chromosome"/>
</dbReference>
<evidence type="ECO:0000313" key="16">
    <source>
        <dbReference type="EMBL" id="QWT49578.1"/>
    </source>
</evidence>
<feature type="domain" description="Histidine kinase" evidence="14">
    <location>
        <begin position="267"/>
        <end position="487"/>
    </location>
</feature>
<dbReference type="GO" id="GO:0005886">
    <property type="term" value="C:plasma membrane"/>
    <property type="evidence" value="ECO:0007669"/>
    <property type="project" value="TreeGrafter"/>
</dbReference>
<feature type="transmembrane region" description="Helical" evidence="13">
    <location>
        <begin position="187"/>
        <end position="206"/>
    </location>
</feature>